<proteinExistence type="predicted"/>
<comment type="caution">
    <text evidence="1">The sequence shown here is derived from an EMBL/GenBank/DDBJ whole genome shotgun (WGS) entry which is preliminary data.</text>
</comment>
<dbReference type="GeneID" id="33936477"/>
<dbReference type="AlphaFoldDB" id="A0A219ASN5"/>
<reference evidence="1 2" key="1">
    <citation type="journal article" date="2016" name="PLoS Pathog.">
        <title>Biosynthesis of antibiotic leucinostatins in bio-control fungus Purpureocillium lilacinum and their inhibition on phytophthora revealed by genome mining.</title>
        <authorList>
            <person name="Wang G."/>
            <person name="Liu Z."/>
            <person name="Lin R."/>
            <person name="Li E."/>
            <person name="Mao Z."/>
            <person name="Ling J."/>
            <person name="Yang Y."/>
            <person name="Yin W.B."/>
            <person name="Xie B."/>
        </authorList>
    </citation>
    <scope>NUCLEOTIDE SEQUENCE [LARGE SCALE GENOMIC DNA]</scope>
    <source>
        <strain evidence="1">170</strain>
    </source>
</reference>
<dbReference type="EMBL" id="LSBJ02000002">
    <property type="protein sequence ID" value="OWT43314.1"/>
    <property type="molecule type" value="Genomic_DNA"/>
</dbReference>
<accession>A0A219ASN5</accession>
<dbReference type="KEGG" id="pchm:VFPPC_17523"/>
<evidence type="ECO:0000313" key="2">
    <source>
        <dbReference type="Proteomes" id="UP000078397"/>
    </source>
</evidence>
<dbReference type="RefSeq" id="XP_022285750.1">
    <property type="nucleotide sequence ID" value="XM_022429223.1"/>
</dbReference>
<evidence type="ECO:0000313" key="1">
    <source>
        <dbReference type="EMBL" id="OWT43314.1"/>
    </source>
</evidence>
<name>A0A219ASN5_METCM</name>
<organism evidence="1 2">
    <name type="scientific">Pochonia chlamydosporia 170</name>
    <dbReference type="NCBI Taxonomy" id="1380566"/>
    <lineage>
        <taxon>Eukaryota</taxon>
        <taxon>Fungi</taxon>
        <taxon>Dikarya</taxon>
        <taxon>Ascomycota</taxon>
        <taxon>Pezizomycotina</taxon>
        <taxon>Sordariomycetes</taxon>
        <taxon>Hypocreomycetidae</taxon>
        <taxon>Hypocreales</taxon>
        <taxon>Clavicipitaceae</taxon>
        <taxon>Pochonia</taxon>
    </lineage>
</organism>
<dbReference type="Proteomes" id="UP000078397">
    <property type="component" value="Unassembled WGS sequence"/>
</dbReference>
<sequence length="127" mass="13444">MPSSSPHERQQDCQVLYCSNVAFSLPAIAPSSLSVCVSLSTTQTPCPDVPFLSADAGKKGRVMSHGSELPPESGWQSPCPFSSLGLLHSVHPCVISFQCTEKKVTSTGQRKRLDGGAPFDIGLVISI</sequence>
<gene>
    <name evidence="1" type="ORF">VFPPC_17523</name>
</gene>
<protein>
    <submittedName>
        <fullName evidence="1">Uncharacterized protein</fullName>
    </submittedName>
</protein>
<keyword evidence="2" id="KW-1185">Reference proteome</keyword>